<protein>
    <submittedName>
        <fullName evidence="1">Uncharacterized protein</fullName>
    </submittedName>
</protein>
<dbReference type="EMBL" id="WHVB01000006">
    <property type="protein sequence ID" value="KAF8481901.1"/>
    <property type="molecule type" value="Genomic_DNA"/>
</dbReference>
<dbReference type="AlphaFoldDB" id="A0A9P5TAT4"/>
<reference evidence="1" key="1">
    <citation type="submission" date="2019-10" db="EMBL/GenBank/DDBJ databases">
        <authorList>
            <consortium name="DOE Joint Genome Institute"/>
            <person name="Kuo A."/>
            <person name="Miyauchi S."/>
            <person name="Kiss E."/>
            <person name="Drula E."/>
            <person name="Kohler A."/>
            <person name="Sanchez-Garcia M."/>
            <person name="Andreopoulos B."/>
            <person name="Barry K.W."/>
            <person name="Bonito G."/>
            <person name="Buee M."/>
            <person name="Carver A."/>
            <person name="Chen C."/>
            <person name="Cichocki N."/>
            <person name="Clum A."/>
            <person name="Culley D."/>
            <person name="Crous P.W."/>
            <person name="Fauchery L."/>
            <person name="Girlanda M."/>
            <person name="Hayes R."/>
            <person name="Keri Z."/>
            <person name="LaButti K."/>
            <person name="Lipzen A."/>
            <person name="Lombard V."/>
            <person name="Magnuson J."/>
            <person name="Maillard F."/>
            <person name="Morin E."/>
            <person name="Murat C."/>
            <person name="Nolan M."/>
            <person name="Ohm R."/>
            <person name="Pangilinan J."/>
            <person name="Pereira M."/>
            <person name="Perotto S."/>
            <person name="Peter M."/>
            <person name="Riley R."/>
            <person name="Sitrit Y."/>
            <person name="Stielow B."/>
            <person name="Szollosi G."/>
            <person name="Zifcakova L."/>
            <person name="Stursova M."/>
            <person name="Spatafora J.W."/>
            <person name="Tedersoo L."/>
            <person name="Vaario L.-M."/>
            <person name="Yamada A."/>
            <person name="Yan M."/>
            <person name="Wang P."/>
            <person name="Xu J."/>
            <person name="Bruns T."/>
            <person name="Baldrian P."/>
            <person name="Vilgalys R."/>
            <person name="Henrissat B."/>
            <person name="Grigoriev I.V."/>
            <person name="Hibbett D."/>
            <person name="Nagy L.G."/>
            <person name="Martin F.M."/>
        </authorList>
    </citation>
    <scope>NUCLEOTIDE SEQUENCE</scope>
    <source>
        <strain evidence="1">Prilba</strain>
    </source>
</reference>
<dbReference type="OrthoDB" id="10478085at2759"/>
<sequence>MKSTAILRQGGDFQRAENVRSVSATVHIKSRTMNKRLKYGQSLATWELTIMILRILGTMMGKELAFKGVLNKFLWKLHPTLKQGIVIPSWYRQPVNPLAPNQVDMRLPHDADGGRDTEKMWYRGMVDVTAIKNSNRMALGSRRGVKRLPTQWRKGHLMHSEFIDIIAVEGEVHGHCEVWERKWGCEHTPRSLDSIIIGETRGAGHLDMHFGTQRFMRAIQPEAPGPWIVPGMSSNRIEGRGQKMPWMTKVTVGWP</sequence>
<dbReference type="Proteomes" id="UP000759537">
    <property type="component" value="Unassembled WGS sequence"/>
</dbReference>
<reference evidence="1" key="2">
    <citation type="journal article" date="2020" name="Nat. Commun.">
        <title>Large-scale genome sequencing of mycorrhizal fungi provides insights into the early evolution of symbiotic traits.</title>
        <authorList>
            <person name="Miyauchi S."/>
            <person name="Kiss E."/>
            <person name="Kuo A."/>
            <person name="Drula E."/>
            <person name="Kohler A."/>
            <person name="Sanchez-Garcia M."/>
            <person name="Morin E."/>
            <person name="Andreopoulos B."/>
            <person name="Barry K.W."/>
            <person name="Bonito G."/>
            <person name="Buee M."/>
            <person name="Carver A."/>
            <person name="Chen C."/>
            <person name="Cichocki N."/>
            <person name="Clum A."/>
            <person name="Culley D."/>
            <person name="Crous P.W."/>
            <person name="Fauchery L."/>
            <person name="Girlanda M."/>
            <person name="Hayes R.D."/>
            <person name="Keri Z."/>
            <person name="LaButti K."/>
            <person name="Lipzen A."/>
            <person name="Lombard V."/>
            <person name="Magnuson J."/>
            <person name="Maillard F."/>
            <person name="Murat C."/>
            <person name="Nolan M."/>
            <person name="Ohm R.A."/>
            <person name="Pangilinan J."/>
            <person name="Pereira M.F."/>
            <person name="Perotto S."/>
            <person name="Peter M."/>
            <person name="Pfister S."/>
            <person name="Riley R."/>
            <person name="Sitrit Y."/>
            <person name="Stielow J.B."/>
            <person name="Szollosi G."/>
            <person name="Zifcakova L."/>
            <person name="Stursova M."/>
            <person name="Spatafora J.W."/>
            <person name="Tedersoo L."/>
            <person name="Vaario L.M."/>
            <person name="Yamada A."/>
            <person name="Yan M."/>
            <person name="Wang P."/>
            <person name="Xu J."/>
            <person name="Bruns T."/>
            <person name="Baldrian P."/>
            <person name="Vilgalys R."/>
            <person name="Dunand C."/>
            <person name="Henrissat B."/>
            <person name="Grigoriev I.V."/>
            <person name="Hibbett D."/>
            <person name="Nagy L.G."/>
            <person name="Martin F.M."/>
        </authorList>
    </citation>
    <scope>NUCLEOTIDE SEQUENCE</scope>
    <source>
        <strain evidence="1">Prilba</strain>
    </source>
</reference>
<name>A0A9P5TAT4_9AGAM</name>
<evidence type="ECO:0000313" key="1">
    <source>
        <dbReference type="EMBL" id="KAF8481901.1"/>
    </source>
</evidence>
<gene>
    <name evidence="1" type="ORF">DFH94DRAFT_844230</name>
</gene>
<evidence type="ECO:0000313" key="2">
    <source>
        <dbReference type="Proteomes" id="UP000759537"/>
    </source>
</evidence>
<proteinExistence type="predicted"/>
<accession>A0A9P5TAT4</accession>
<organism evidence="1 2">
    <name type="scientific">Russula ochroleuca</name>
    <dbReference type="NCBI Taxonomy" id="152965"/>
    <lineage>
        <taxon>Eukaryota</taxon>
        <taxon>Fungi</taxon>
        <taxon>Dikarya</taxon>
        <taxon>Basidiomycota</taxon>
        <taxon>Agaricomycotina</taxon>
        <taxon>Agaricomycetes</taxon>
        <taxon>Russulales</taxon>
        <taxon>Russulaceae</taxon>
        <taxon>Russula</taxon>
    </lineage>
</organism>
<comment type="caution">
    <text evidence="1">The sequence shown here is derived from an EMBL/GenBank/DDBJ whole genome shotgun (WGS) entry which is preliminary data.</text>
</comment>
<keyword evidence="2" id="KW-1185">Reference proteome</keyword>